<evidence type="ECO:0000256" key="5">
    <source>
        <dbReference type="ARBA" id="ARBA00022729"/>
    </source>
</evidence>
<keyword evidence="8 15" id="KW-0675">Receptor</keyword>
<dbReference type="PROSITE" id="PS52016">
    <property type="entry name" value="TONB_DEPENDENT_REC_3"/>
    <property type="match status" value="1"/>
</dbReference>
<dbReference type="Gene3D" id="2.60.40.1120">
    <property type="entry name" value="Carboxypeptidase-like, regulatory domain"/>
    <property type="match status" value="1"/>
</dbReference>
<accession>A0A1G7BYF1</accession>
<reference evidence="16" key="1">
    <citation type="submission" date="2016-10" db="EMBL/GenBank/DDBJ databases">
        <authorList>
            <person name="Varghese N."/>
            <person name="Submissions S."/>
        </authorList>
    </citation>
    <scope>NUCLEOTIDE SEQUENCE [LARGE SCALE GENOMIC DNA]</scope>
    <source>
        <strain evidence="16">DSM 25329</strain>
    </source>
</reference>
<keyword evidence="2 10" id="KW-0813">Transport</keyword>
<dbReference type="RefSeq" id="WP_090148258.1">
    <property type="nucleotide sequence ID" value="NZ_FNAN01000004.1"/>
</dbReference>
<gene>
    <name evidence="15" type="ORF">SAMN04487996_104331</name>
</gene>
<dbReference type="InterPro" id="IPR000531">
    <property type="entry name" value="Beta-barrel_TonB"/>
</dbReference>
<evidence type="ECO:0000256" key="10">
    <source>
        <dbReference type="PROSITE-ProRule" id="PRU01360"/>
    </source>
</evidence>
<dbReference type="PANTHER" id="PTHR30069:SF29">
    <property type="entry name" value="HEMOGLOBIN AND HEMOGLOBIN-HAPTOGLOBIN-BINDING PROTEIN 1-RELATED"/>
    <property type="match status" value="1"/>
</dbReference>
<name>A0A1G7BYF1_9BACT</name>
<protein>
    <submittedName>
        <fullName evidence="15">Outer membrane receptor for ferrienterochelin and colicins</fullName>
    </submittedName>
</protein>
<evidence type="ECO:0000256" key="6">
    <source>
        <dbReference type="ARBA" id="ARBA00023077"/>
    </source>
</evidence>
<feature type="chain" id="PRO_5011706774" evidence="12">
    <location>
        <begin position="19"/>
        <end position="753"/>
    </location>
</feature>
<keyword evidence="4 10" id="KW-0812">Transmembrane</keyword>
<sequence>MKLRILLLFSCLPFGAWAQFSLSGKISLEGQVDPAFGASVYINELKTGTTADTAGHFRLTGIPKGTYTVRVSYISLPTITEKNVRIDRDLNKDFVMKSGANALEEVVVTGTMKEVSKLDSPVPVDIITSKFIYKNPVPSIFEGLSYVNGVRPQLNCNVCNTGDIHINGLEGPYTMVLIDGMPMVSGLSTVYGLSGIPNSLIERVEIVKGPASTLYGSEAVGGLINIITKNPSKAPVFSADAFSTSWRDYNVDLGVKFTPGAKSSSLLGINYFNYQNPVDNNGDGFTDLTLQNRISVFNKWSFDLKNNRQANIAARYYYEDRWGGQMQWNHSYRGGDEVYGESIYTKRFELLGNYQLPLTEKVTLQYSFSSHNQNSAYGHVPFNADQKIAFAQFLWDKEIGKHSLLMGTPFRYTFYNDNTPATRYSDGQDHADKIYLPGIFIQDEIKSGPHSVLLGARYDYNSRHGSIFTPRAAYKYKFNQTDVVRLNVGRGFRIVNLFTEDHAALTGSREVILKEALKPEQSWNANINVVKKIVTGNSFIGIDASVFYTHFTNRILPDYDTNPNEIIYDNLDGYAVSKGISLNLDFNFPFPLKIIAGGTYMDNFQRENGVRFRPVLTEKFTGTWSVSYEIQKAGISFDYTGNIYGPMRLPILSEEDPRAANSPVWSLQNIQMTKKFDNGLEIYGGVKNLLNFTPPANSIARANDPFDKNVKFDEQGQVIATPDNPYRLTFDPSYVFAPNQGIRAFLGLRYTLR</sequence>
<organism evidence="15 16">
    <name type="scientific">Dyadobacter soli</name>
    <dbReference type="NCBI Taxonomy" id="659014"/>
    <lineage>
        <taxon>Bacteria</taxon>
        <taxon>Pseudomonadati</taxon>
        <taxon>Bacteroidota</taxon>
        <taxon>Cytophagia</taxon>
        <taxon>Cytophagales</taxon>
        <taxon>Spirosomataceae</taxon>
        <taxon>Dyadobacter</taxon>
    </lineage>
</organism>
<dbReference type="InterPro" id="IPR037066">
    <property type="entry name" value="Plug_dom_sf"/>
</dbReference>
<evidence type="ECO:0000256" key="7">
    <source>
        <dbReference type="ARBA" id="ARBA00023136"/>
    </source>
</evidence>
<dbReference type="AlphaFoldDB" id="A0A1G7BYF1"/>
<dbReference type="InterPro" id="IPR039426">
    <property type="entry name" value="TonB-dep_rcpt-like"/>
</dbReference>
<dbReference type="Proteomes" id="UP000198748">
    <property type="component" value="Unassembled WGS sequence"/>
</dbReference>
<dbReference type="Gene3D" id="2.170.130.10">
    <property type="entry name" value="TonB-dependent receptor, plug domain"/>
    <property type="match status" value="1"/>
</dbReference>
<evidence type="ECO:0000256" key="1">
    <source>
        <dbReference type="ARBA" id="ARBA00004571"/>
    </source>
</evidence>
<evidence type="ECO:0000256" key="4">
    <source>
        <dbReference type="ARBA" id="ARBA00022692"/>
    </source>
</evidence>
<keyword evidence="3 10" id="KW-1134">Transmembrane beta strand</keyword>
<feature type="domain" description="TonB-dependent receptor plug" evidence="14">
    <location>
        <begin position="117"/>
        <end position="222"/>
    </location>
</feature>
<dbReference type="Pfam" id="PF00593">
    <property type="entry name" value="TonB_dep_Rec_b-barrel"/>
    <property type="match status" value="1"/>
</dbReference>
<keyword evidence="16" id="KW-1185">Reference proteome</keyword>
<comment type="similarity">
    <text evidence="10 11">Belongs to the TonB-dependent receptor family.</text>
</comment>
<dbReference type="GO" id="GO:0015344">
    <property type="term" value="F:siderophore uptake transmembrane transporter activity"/>
    <property type="evidence" value="ECO:0007669"/>
    <property type="project" value="TreeGrafter"/>
</dbReference>
<keyword evidence="7 10" id="KW-0472">Membrane</keyword>
<dbReference type="STRING" id="659014.SAMN04487996_104331"/>
<feature type="signal peptide" evidence="12">
    <location>
        <begin position="1"/>
        <end position="18"/>
    </location>
</feature>
<dbReference type="Pfam" id="PF07715">
    <property type="entry name" value="Plug"/>
    <property type="match status" value="1"/>
</dbReference>
<evidence type="ECO:0000313" key="16">
    <source>
        <dbReference type="Proteomes" id="UP000198748"/>
    </source>
</evidence>
<evidence type="ECO:0000256" key="12">
    <source>
        <dbReference type="SAM" id="SignalP"/>
    </source>
</evidence>
<keyword evidence="9 10" id="KW-0998">Cell outer membrane</keyword>
<evidence type="ECO:0000259" key="14">
    <source>
        <dbReference type="Pfam" id="PF07715"/>
    </source>
</evidence>
<evidence type="ECO:0000256" key="8">
    <source>
        <dbReference type="ARBA" id="ARBA00023170"/>
    </source>
</evidence>
<dbReference type="InterPro" id="IPR036942">
    <property type="entry name" value="Beta-barrel_TonB_sf"/>
</dbReference>
<dbReference type="InterPro" id="IPR012910">
    <property type="entry name" value="Plug_dom"/>
</dbReference>
<comment type="subcellular location">
    <subcellularLocation>
        <location evidence="1 10">Cell outer membrane</location>
        <topology evidence="1 10">Multi-pass membrane protein</topology>
    </subcellularLocation>
</comment>
<proteinExistence type="inferred from homology"/>
<keyword evidence="6 11" id="KW-0798">TonB box</keyword>
<evidence type="ECO:0000256" key="2">
    <source>
        <dbReference type="ARBA" id="ARBA00022448"/>
    </source>
</evidence>
<feature type="domain" description="TonB-dependent receptor-like beta-barrel" evidence="13">
    <location>
        <begin position="266"/>
        <end position="689"/>
    </location>
</feature>
<evidence type="ECO:0000256" key="9">
    <source>
        <dbReference type="ARBA" id="ARBA00023237"/>
    </source>
</evidence>
<dbReference type="GO" id="GO:0044718">
    <property type="term" value="P:siderophore transmembrane transport"/>
    <property type="evidence" value="ECO:0007669"/>
    <property type="project" value="TreeGrafter"/>
</dbReference>
<dbReference type="SUPFAM" id="SSF56935">
    <property type="entry name" value="Porins"/>
    <property type="match status" value="1"/>
</dbReference>
<dbReference type="SUPFAM" id="SSF49464">
    <property type="entry name" value="Carboxypeptidase regulatory domain-like"/>
    <property type="match status" value="1"/>
</dbReference>
<dbReference type="OrthoDB" id="1109239at2"/>
<dbReference type="Pfam" id="PF13715">
    <property type="entry name" value="CarbopepD_reg_2"/>
    <property type="match status" value="1"/>
</dbReference>
<dbReference type="GO" id="GO:0009279">
    <property type="term" value="C:cell outer membrane"/>
    <property type="evidence" value="ECO:0007669"/>
    <property type="project" value="UniProtKB-SubCell"/>
</dbReference>
<dbReference type="EMBL" id="FNAN01000004">
    <property type="protein sequence ID" value="SDE31446.1"/>
    <property type="molecule type" value="Genomic_DNA"/>
</dbReference>
<evidence type="ECO:0000313" key="15">
    <source>
        <dbReference type="EMBL" id="SDE31446.1"/>
    </source>
</evidence>
<evidence type="ECO:0000256" key="3">
    <source>
        <dbReference type="ARBA" id="ARBA00022452"/>
    </source>
</evidence>
<keyword evidence="5 12" id="KW-0732">Signal</keyword>
<dbReference type="InterPro" id="IPR008969">
    <property type="entry name" value="CarboxyPept-like_regulatory"/>
</dbReference>
<dbReference type="PANTHER" id="PTHR30069">
    <property type="entry name" value="TONB-DEPENDENT OUTER MEMBRANE RECEPTOR"/>
    <property type="match status" value="1"/>
</dbReference>
<evidence type="ECO:0000259" key="13">
    <source>
        <dbReference type="Pfam" id="PF00593"/>
    </source>
</evidence>
<dbReference type="Gene3D" id="2.40.170.20">
    <property type="entry name" value="TonB-dependent receptor, beta-barrel domain"/>
    <property type="match status" value="1"/>
</dbReference>
<evidence type="ECO:0000256" key="11">
    <source>
        <dbReference type="RuleBase" id="RU003357"/>
    </source>
</evidence>